<dbReference type="PANTHER" id="PTHR47084:SF1">
    <property type="entry name" value="SERINE PALMITOYLTRANSFERASE SMALL SUBUNIT A"/>
    <property type="match status" value="1"/>
</dbReference>
<dbReference type="FunCoup" id="T1G6H2">
    <property type="interactions" value="7"/>
</dbReference>
<keyword evidence="4" id="KW-0256">Endoplasmic reticulum</keyword>
<reference evidence="11 13" key="2">
    <citation type="journal article" date="2013" name="Nature">
        <title>Insights into bilaterian evolution from three spiralian genomes.</title>
        <authorList>
            <person name="Simakov O."/>
            <person name="Marletaz F."/>
            <person name="Cho S.J."/>
            <person name="Edsinger-Gonzales E."/>
            <person name="Havlak P."/>
            <person name="Hellsten U."/>
            <person name="Kuo D.H."/>
            <person name="Larsson T."/>
            <person name="Lv J."/>
            <person name="Arendt D."/>
            <person name="Savage R."/>
            <person name="Osoegawa K."/>
            <person name="de Jong P."/>
            <person name="Grimwood J."/>
            <person name="Chapman J.A."/>
            <person name="Shapiro H."/>
            <person name="Aerts A."/>
            <person name="Otillar R.P."/>
            <person name="Terry A.Y."/>
            <person name="Boore J.L."/>
            <person name="Grigoriev I.V."/>
            <person name="Lindberg D.R."/>
            <person name="Seaver E.C."/>
            <person name="Weisblat D.A."/>
            <person name="Putnam N.H."/>
            <person name="Rokhsar D.S."/>
        </authorList>
    </citation>
    <scope>NUCLEOTIDE SEQUENCE</scope>
</reference>
<dbReference type="EMBL" id="AMQM01006878">
    <property type="status" value="NOT_ANNOTATED_CDS"/>
    <property type="molecule type" value="Genomic_DNA"/>
</dbReference>
<sequence length="63" mass="7734">FWYYQYLLITALYMLESWERTVFNCFLLFFLSMATYTAYVFMPGHIIMLEHFFAYMFGLTNVL</sequence>
<evidence type="ECO:0000256" key="10">
    <source>
        <dbReference type="SAM" id="Phobius"/>
    </source>
</evidence>
<keyword evidence="3 10" id="KW-0812">Transmembrane</keyword>
<dbReference type="CTD" id="20216669"/>
<dbReference type="InterPro" id="IPR024512">
    <property type="entry name" value="Ser_palmitoyltrfase_ssu-like"/>
</dbReference>
<evidence type="ECO:0008006" key="14">
    <source>
        <dbReference type="Google" id="ProtNLM"/>
    </source>
</evidence>
<dbReference type="EnsemblMetazoa" id="HelroT86817">
    <property type="protein sequence ID" value="HelroP86817"/>
    <property type="gene ID" value="HelroG86817"/>
</dbReference>
<dbReference type="PANTHER" id="PTHR47084">
    <property type="entry name" value="SERINE PALMITOYLTRANSFERASE SMALL SUBUNIT A"/>
    <property type="match status" value="1"/>
</dbReference>
<dbReference type="HOGENOM" id="CLU_187811_1_0_1"/>
<gene>
    <name evidence="12" type="primary">20216669</name>
    <name evidence="11" type="ORF">HELRODRAFT_86817</name>
</gene>
<dbReference type="Pfam" id="PF11779">
    <property type="entry name" value="SPT_ssu-like"/>
    <property type="match status" value="1"/>
</dbReference>
<dbReference type="GeneID" id="20216669"/>
<dbReference type="OMA" id="YLFLPRY"/>
<evidence type="ECO:0000256" key="7">
    <source>
        <dbReference type="ARBA" id="ARBA00023098"/>
    </source>
</evidence>
<dbReference type="RefSeq" id="XP_009026468.1">
    <property type="nucleotide sequence ID" value="XM_009028220.1"/>
</dbReference>
<evidence type="ECO:0000256" key="6">
    <source>
        <dbReference type="ARBA" id="ARBA00022989"/>
    </source>
</evidence>
<protein>
    <recommendedName>
        <fullName evidence="14">Serine palmitoyltransferase small subunit A</fullName>
    </recommendedName>
</protein>
<evidence type="ECO:0000313" key="11">
    <source>
        <dbReference type="EMBL" id="ESN95431.1"/>
    </source>
</evidence>
<dbReference type="GO" id="GO:0005789">
    <property type="term" value="C:endoplasmic reticulum membrane"/>
    <property type="evidence" value="ECO:0007669"/>
    <property type="project" value="UniProtKB-SubCell"/>
</dbReference>
<organism evidence="12 13">
    <name type="scientific">Helobdella robusta</name>
    <name type="common">Californian leech</name>
    <dbReference type="NCBI Taxonomy" id="6412"/>
    <lineage>
        <taxon>Eukaryota</taxon>
        <taxon>Metazoa</taxon>
        <taxon>Spiralia</taxon>
        <taxon>Lophotrochozoa</taxon>
        <taxon>Annelida</taxon>
        <taxon>Clitellata</taxon>
        <taxon>Hirudinea</taxon>
        <taxon>Rhynchobdellida</taxon>
        <taxon>Glossiphoniidae</taxon>
        <taxon>Helobdella</taxon>
    </lineage>
</organism>
<dbReference type="GO" id="GO:0017059">
    <property type="term" value="C:serine palmitoyltransferase complex"/>
    <property type="evidence" value="ECO:0000318"/>
    <property type="project" value="GO_Central"/>
</dbReference>
<comment type="pathway">
    <text evidence="2">Lipid metabolism.</text>
</comment>
<keyword evidence="5" id="KW-0746">Sphingolipid metabolism</keyword>
<keyword evidence="7" id="KW-0443">Lipid metabolism</keyword>
<evidence type="ECO:0000256" key="9">
    <source>
        <dbReference type="ARBA" id="ARBA00038370"/>
    </source>
</evidence>
<reference evidence="13" key="1">
    <citation type="submission" date="2012-12" db="EMBL/GenBank/DDBJ databases">
        <authorList>
            <person name="Hellsten U."/>
            <person name="Grimwood J."/>
            <person name="Chapman J.A."/>
            <person name="Shapiro H."/>
            <person name="Aerts A."/>
            <person name="Otillar R.P."/>
            <person name="Terry A.Y."/>
            <person name="Boore J.L."/>
            <person name="Simakov O."/>
            <person name="Marletaz F."/>
            <person name="Cho S.-J."/>
            <person name="Edsinger-Gonzales E."/>
            <person name="Havlak P."/>
            <person name="Kuo D.-H."/>
            <person name="Larsson T."/>
            <person name="Lv J."/>
            <person name="Arendt D."/>
            <person name="Savage R."/>
            <person name="Osoegawa K."/>
            <person name="de Jong P."/>
            <person name="Lindberg D.R."/>
            <person name="Seaver E.C."/>
            <person name="Weisblat D.A."/>
            <person name="Putnam N.H."/>
            <person name="Grigoriev I.V."/>
            <person name="Rokhsar D.S."/>
        </authorList>
    </citation>
    <scope>NUCLEOTIDE SEQUENCE</scope>
</reference>
<dbReference type="EMBL" id="KB097528">
    <property type="protein sequence ID" value="ESN95431.1"/>
    <property type="molecule type" value="Genomic_DNA"/>
</dbReference>
<evidence type="ECO:0000256" key="4">
    <source>
        <dbReference type="ARBA" id="ARBA00022824"/>
    </source>
</evidence>
<keyword evidence="8 10" id="KW-0472">Membrane</keyword>
<dbReference type="InterPro" id="IPR051900">
    <property type="entry name" value="SPT_small_subunit"/>
</dbReference>
<accession>T1G6H2</accession>
<keyword evidence="13" id="KW-1185">Reference proteome</keyword>
<dbReference type="AlphaFoldDB" id="T1G6H2"/>
<comment type="subcellular location">
    <subcellularLocation>
        <location evidence="1">Endoplasmic reticulum membrane</location>
        <topology evidence="1">Multi-pass membrane protein</topology>
    </subcellularLocation>
</comment>
<evidence type="ECO:0000313" key="13">
    <source>
        <dbReference type="Proteomes" id="UP000015101"/>
    </source>
</evidence>
<evidence type="ECO:0000256" key="1">
    <source>
        <dbReference type="ARBA" id="ARBA00004477"/>
    </source>
</evidence>
<evidence type="ECO:0000256" key="3">
    <source>
        <dbReference type="ARBA" id="ARBA00022692"/>
    </source>
</evidence>
<dbReference type="GO" id="GO:0046513">
    <property type="term" value="P:ceramide biosynthetic process"/>
    <property type="evidence" value="ECO:0000318"/>
    <property type="project" value="GO_Central"/>
</dbReference>
<keyword evidence="6 10" id="KW-1133">Transmembrane helix</keyword>
<dbReference type="OrthoDB" id="202672at2759"/>
<dbReference type="Proteomes" id="UP000015101">
    <property type="component" value="Unassembled WGS sequence"/>
</dbReference>
<evidence type="ECO:0000256" key="2">
    <source>
        <dbReference type="ARBA" id="ARBA00005189"/>
    </source>
</evidence>
<feature type="transmembrane region" description="Helical" evidence="10">
    <location>
        <begin position="21"/>
        <end position="42"/>
    </location>
</feature>
<proteinExistence type="inferred from homology"/>
<evidence type="ECO:0000313" key="12">
    <source>
        <dbReference type="EnsemblMetazoa" id="HelroP86817"/>
    </source>
</evidence>
<reference evidence="12" key="3">
    <citation type="submission" date="2015-06" db="UniProtKB">
        <authorList>
            <consortium name="EnsemblMetazoa"/>
        </authorList>
    </citation>
    <scope>IDENTIFICATION</scope>
</reference>
<name>T1G6H2_HELRO</name>
<comment type="similarity">
    <text evidence="9">Belongs to the SPTSS family. SPTSSA subfamily.</text>
</comment>
<dbReference type="eggNOG" id="ENOG502S4Q3">
    <property type="taxonomic scope" value="Eukaryota"/>
</dbReference>
<evidence type="ECO:0000256" key="5">
    <source>
        <dbReference type="ARBA" id="ARBA00022919"/>
    </source>
</evidence>
<dbReference type="STRING" id="6412.T1G6H2"/>
<dbReference type="KEGG" id="hro:HELRODRAFT_86817"/>
<dbReference type="InParanoid" id="T1G6H2"/>
<evidence type="ECO:0000256" key="8">
    <source>
        <dbReference type="ARBA" id="ARBA00023136"/>
    </source>
</evidence>